<dbReference type="EMBL" id="FOSP01000014">
    <property type="protein sequence ID" value="SFK75285.1"/>
    <property type="molecule type" value="Genomic_DNA"/>
</dbReference>
<keyword evidence="1" id="KW-0812">Transmembrane</keyword>
<evidence type="ECO:0000313" key="2">
    <source>
        <dbReference type="EMBL" id="SFK75285.1"/>
    </source>
</evidence>
<dbReference type="Proteomes" id="UP000199533">
    <property type="component" value="Unassembled WGS sequence"/>
</dbReference>
<accession>A0A1I4C2X2</accession>
<gene>
    <name evidence="2" type="ORF">SAMN05216302_101466</name>
</gene>
<keyword evidence="3" id="KW-1185">Reference proteome</keyword>
<dbReference type="AlphaFoldDB" id="A0A1I4C2X2"/>
<protein>
    <submittedName>
        <fullName evidence="2">Uncharacterized protein</fullName>
    </submittedName>
</protein>
<name>A0A1I4C2X2_9PROT</name>
<evidence type="ECO:0000313" key="3">
    <source>
        <dbReference type="Proteomes" id="UP000199533"/>
    </source>
</evidence>
<dbReference type="RefSeq" id="WP_170841632.1">
    <property type="nucleotide sequence ID" value="NZ_FOSP01000014.1"/>
</dbReference>
<organism evidence="2 3">
    <name type="scientific">Nitrosomonas aestuarii</name>
    <dbReference type="NCBI Taxonomy" id="52441"/>
    <lineage>
        <taxon>Bacteria</taxon>
        <taxon>Pseudomonadati</taxon>
        <taxon>Pseudomonadota</taxon>
        <taxon>Betaproteobacteria</taxon>
        <taxon>Nitrosomonadales</taxon>
        <taxon>Nitrosomonadaceae</taxon>
        <taxon>Nitrosomonas</taxon>
    </lineage>
</organism>
<feature type="transmembrane region" description="Helical" evidence="1">
    <location>
        <begin position="22"/>
        <end position="43"/>
    </location>
</feature>
<keyword evidence="1" id="KW-1133">Transmembrane helix</keyword>
<reference evidence="3" key="1">
    <citation type="submission" date="2016-10" db="EMBL/GenBank/DDBJ databases">
        <authorList>
            <person name="Varghese N."/>
            <person name="Submissions S."/>
        </authorList>
    </citation>
    <scope>NUCLEOTIDE SEQUENCE [LARGE SCALE GENOMIC DNA]</scope>
    <source>
        <strain evidence="3">Nm69</strain>
    </source>
</reference>
<evidence type="ECO:0000256" key="1">
    <source>
        <dbReference type="SAM" id="Phobius"/>
    </source>
</evidence>
<sequence>MNMFEKYDEIQRLRKQNTKLKAALWIVSSAFSVQLVGAALFIYRVF</sequence>
<keyword evidence="1" id="KW-0472">Membrane</keyword>
<proteinExistence type="predicted"/>